<dbReference type="Pfam" id="PF13439">
    <property type="entry name" value="Glyco_transf_4"/>
    <property type="match status" value="1"/>
</dbReference>
<dbReference type="AlphaFoldDB" id="A0A848DJQ8"/>
<gene>
    <name evidence="5" type="ORF">HF519_14260</name>
</gene>
<comment type="caution">
    <text evidence="5">The sequence shown here is derived from an EMBL/GenBank/DDBJ whole genome shotgun (WGS) entry which is preliminary data.</text>
</comment>
<organism evidence="5 6">
    <name type="scientific">Pseudonocardia bannensis</name>
    <dbReference type="NCBI Taxonomy" id="630973"/>
    <lineage>
        <taxon>Bacteria</taxon>
        <taxon>Bacillati</taxon>
        <taxon>Actinomycetota</taxon>
        <taxon>Actinomycetes</taxon>
        <taxon>Pseudonocardiales</taxon>
        <taxon>Pseudonocardiaceae</taxon>
        <taxon>Pseudonocardia</taxon>
    </lineage>
</organism>
<proteinExistence type="predicted"/>
<keyword evidence="2 5" id="KW-0808">Transferase</keyword>
<keyword evidence="6" id="KW-1185">Reference proteome</keyword>
<dbReference type="PANTHER" id="PTHR12526:SF595">
    <property type="entry name" value="BLL5217 PROTEIN"/>
    <property type="match status" value="1"/>
</dbReference>
<dbReference type="SUPFAM" id="SSF53756">
    <property type="entry name" value="UDP-Glycosyltransferase/glycogen phosphorylase"/>
    <property type="match status" value="1"/>
</dbReference>
<dbReference type="EMBL" id="JAAXKZ010000046">
    <property type="protein sequence ID" value="NMH92711.1"/>
    <property type="molecule type" value="Genomic_DNA"/>
</dbReference>
<dbReference type="Proteomes" id="UP000586918">
    <property type="component" value="Unassembled WGS sequence"/>
</dbReference>
<dbReference type="InterPro" id="IPR001296">
    <property type="entry name" value="Glyco_trans_1"/>
</dbReference>
<evidence type="ECO:0000256" key="1">
    <source>
        <dbReference type="ARBA" id="ARBA00022676"/>
    </source>
</evidence>
<evidence type="ECO:0000259" key="3">
    <source>
        <dbReference type="Pfam" id="PF00534"/>
    </source>
</evidence>
<dbReference type="Pfam" id="PF00534">
    <property type="entry name" value="Glycos_transf_1"/>
    <property type="match status" value="1"/>
</dbReference>
<dbReference type="RefSeq" id="WP_169413419.1">
    <property type="nucleotide sequence ID" value="NZ_JAAXKZ010000046.1"/>
</dbReference>
<feature type="domain" description="Glycosyl transferase family 1" evidence="3">
    <location>
        <begin position="189"/>
        <end position="340"/>
    </location>
</feature>
<evidence type="ECO:0000313" key="6">
    <source>
        <dbReference type="Proteomes" id="UP000586918"/>
    </source>
</evidence>
<name>A0A848DJQ8_9PSEU</name>
<keyword evidence="1" id="KW-0328">Glycosyltransferase</keyword>
<reference evidence="5 6" key="1">
    <citation type="submission" date="2020-04" db="EMBL/GenBank/DDBJ databases">
        <authorList>
            <person name="Klaysubun C."/>
            <person name="Duangmal K."/>
            <person name="Lipun K."/>
        </authorList>
    </citation>
    <scope>NUCLEOTIDE SEQUENCE [LARGE SCALE GENOMIC DNA]</scope>
    <source>
        <strain evidence="5 6">DSM 45300</strain>
    </source>
</reference>
<feature type="domain" description="Glycosyltransferase subfamily 4-like N-terminal" evidence="4">
    <location>
        <begin position="20"/>
        <end position="131"/>
    </location>
</feature>
<dbReference type="Gene3D" id="3.40.50.2000">
    <property type="entry name" value="Glycogen Phosphorylase B"/>
    <property type="match status" value="2"/>
</dbReference>
<dbReference type="PANTHER" id="PTHR12526">
    <property type="entry name" value="GLYCOSYLTRANSFERASE"/>
    <property type="match status" value="1"/>
</dbReference>
<accession>A0A848DJQ8</accession>
<dbReference type="GO" id="GO:0016757">
    <property type="term" value="F:glycosyltransferase activity"/>
    <property type="evidence" value="ECO:0007669"/>
    <property type="project" value="UniProtKB-KW"/>
</dbReference>
<sequence>MTMTVLVNAGPWLAVPPAGYGGIENVVAALVPELRRRGIRVLLATVGSSTLPVEQRISVFPDGQFAELQRPYNQVMGVAAAHLHRVVREVRRAGGAIDLVHDHQEAFGPTVLSALGPPAPPVLHTLHWDLSKHPALYSNIDGGGGLWVNGVSFAQLSTAPRALRALSVGHVHLATPLAVQAHRRPQHAKRGHLIVLGRITRYKGQHVAARLAHRTGRDLVLAGPVGPFHSPGRLAAAERGEANPDVRYWREEVAPLVDGGRVRWVGTVCGEDRDELVGSARASLFPIDWEEPGGTAVVESLALGTPVVGFRRGCLPELVEDGRTGLLVDPGDEDALADATGRVAALDPGVCRQEAARRFTPARMAERYIRLYERVLARRGRRVDLLRAVPG</sequence>
<evidence type="ECO:0000313" key="5">
    <source>
        <dbReference type="EMBL" id="NMH92711.1"/>
    </source>
</evidence>
<evidence type="ECO:0000256" key="2">
    <source>
        <dbReference type="ARBA" id="ARBA00022679"/>
    </source>
</evidence>
<dbReference type="InterPro" id="IPR028098">
    <property type="entry name" value="Glyco_trans_4-like_N"/>
</dbReference>
<evidence type="ECO:0000259" key="4">
    <source>
        <dbReference type="Pfam" id="PF13439"/>
    </source>
</evidence>
<protein>
    <submittedName>
        <fullName evidence="5">Glycosyltransferase family 4 protein</fullName>
    </submittedName>
</protein>